<organism evidence="6 7">
    <name type="scientific">Gossypium barbadense</name>
    <name type="common">Sea Island cotton</name>
    <name type="synonym">Hibiscus barbadensis</name>
    <dbReference type="NCBI Taxonomy" id="3634"/>
    <lineage>
        <taxon>Eukaryota</taxon>
        <taxon>Viridiplantae</taxon>
        <taxon>Streptophyta</taxon>
        <taxon>Embryophyta</taxon>
        <taxon>Tracheophyta</taxon>
        <taxon>Spermatophyta</taxon>
        <taxon>Magnoliopsida</taxon>
        <taxon>eudicotyledons</taxon>
        <taxon>Gunneridae</taxon>
        <taxon>Pentapetalae</taxon>
        <taxon>rosids</taxon>
        <taxon>malvids</taxon>
        <taxon>Malvales</taxon>
        <taxon>Malvaceae</taxon>
        <taxon>Malvoideae</taxon>
        <taxon>Gossypium</taxon>
    </lineage>
</organism>
<dbReference type="GO" id="GO:0046872">
    <property type="term" value="F:metal ion binding"/>
    <property type="evidence" value="ECO:0007669"/>
    <property type="project" value="UniProtKB-KW"/>
</dbReference>
<sequence>MGLSGFMNRMTKLRKRFILEITPRKCIMTVKSIFTRRKQPVEGILCVVLWHLASLFLKNCPAVCRDIMIEYSSKMMKLGQTLLELMSEALGLNRSYLEDIGCGEGMLVKCRYYPPCPEPDLTLGSSSHTDTGFCTVVLQDEIGGLQILYQTGLMLILSVGLVNLDDMMQASPP</sequence>
<evidence type="ECO:0000313" key="6">
    <source>
        <dbReference type="EMBL" id="KAB2065026.1"/>
    </source>
</evidence>
<keyword evidence="4" id="KW-0408">Iron</keyword>
<dbReference type="PANTHER" id="PTHR10209:SF884">
    <property type="entry name" value="1-AMINOCYCLOPROPANE-1-CARBOXYLATE OXIDASE HOMOLOG 1-LIKE"/>
    <property type="match status" value="1"/>
</dbReference>
<dbReference type="OrthoDB" id="908869at2759"/>
<evidence type="ECO:0000256" key="4">
    <source>
        <dbReference type="ARBA" id="ARBA00023004"/>
    </source>
</evidence>
<dbReference type="GO" id="GO:0016491">
    <property type="term" value="F:oxidoreductase activity"/>
    <property type="evidence" value="ECO:0007669"/>
    <property type="project" value="UniProtKB-KW"/>
</dbReference>
<dbReference type="SUPFAM" id="SSF51197">
    <property type="entry name" value="Clavaminate synthase-like"/>
    <property type="match status" value="1"/>
</dbReference>
<dbReference type="EMBL" id="CM018210">
    <property type="protein sequence ID" value="KAB2065026.1"/>
    <property type="molecule type" value="Genomic_DNA"/>
</dbReference>
<evidence type="ECO:0000313" key="7">
    <source>
        <dbReference type="Proteomes" id="UP000327439"/>
    </source>
</evidence>
<dbReference type="Gene3D" id="2.60.120.330">
    <property type="entry name" value="B-lactam Antibiotic, Isopenicillin N Synthase, Chain"/>
    <property type="match status" value="1"/>
</dbReference>
<feature type="domain" description="Isopenicillin N synthase-like Fe(2+) 2OG dioxygenase" evidence="5">
    <location>
        <begin position="107"/>
        <end position="152"/>
    </location>
</feature>
<accession>A0A5J5UBC9</accession>
<dbReference type="PANTHER" id="PTHR10209">
    <property type="entry name" value="OXIDOREDUCTASE, 2OG-FE II OXYGENASE FAMILY PROTEIN"/>
    <property type="match status" value="1"/>
</dbReference>
<name>A0A5J5UBC9_GOSBA</name>
<evidence type="ECO:0000256" key="1">
    <source>
        <dbReference type="ARBA" id="ARBA00008056"/>
    </source>
</evidence>
<dbReference type="Pfam" id="PF03171">
    <property type="entry name" value="2OG-FeII_Oxy"/>
    <property type="match status" value="1"/>
</dbReference>
<dbReference type="InterPro" id="IPR044861">
    <property type="entry name" value="IPNS-like_FE2OG_OXY"/>
</dbReference>
<comment type="similarity">
    <text evidence="1">Belongs to the iron/ascorbate-dependent oxidoreductase family.</text>
</comment>
<proteinExistence type="inferred from homology"/>
<keyword evidence="7" id="KW-1185">Reference proteome</keyword>
<evidence type="ECO:0000256" key="3">
    <source>
        <dbReference type="ARBA" id="ARBA00023002"/>
    </source>
</evidence>
<gene>
    <name evidence="6" type="ORF">ES319_A09G062100v1</name>
</gene>
<dbReference type="AlphaFoldDB" id="A0A5J5UBC9"/>
<keyword evidence="3" id="KW-0560">Oxidoreductase</keyword>
<dbReference type="InterPro" id="IPR027443">
    <property type="entry name" value="IPNS-like_sf"/>
</dbReference>
<evidence type="ECO:0000256" key="2">
    <source>
        <dbReference type="ARBA" id="ARBA00022723"/>
    </source>
</evidence>
<reference evidence="7" key="1">
    <citation type="journal article" date="2020" name="Nat. Genet.">
        <title>Genomic diversifications of five Gossypium allopolyploid species and their impact on cotton improvement.</title>
        <authorList>
            <person name="Chen Z.J."/>
            <person name="Sreedasyam A."/>
            <person name="Ando A."/>
            <person name="Song Q."/>
            <person name="De Santiago L.M."/>
            <person name="Hulse-Kemp A.M."/>
            <person name="Ding M."/>
            <person name="Ye W."/>
            <person name="Kirkbride R.C."/>
            <person name="Jenkins J."/>
            <person name="Plott C."/>
            <person name="Lovell J."/>
            <person name="Lin Y.M."/>
            <person name="Vaughn R."/>
            <person name="Liu B."/>
            <person name="Simpson S."/>
            <person name="Scheffler B.E."/>
            <person name="Wen L."/>
            <person name="Saski C.A."/>
            <person name="Grover C.E."/>
            <person name="Hu G."/>
            <person name="Conover J.L."/>
            <person name="Carlson J.W."/>
            <person name="Shu S."/>
            <person name="Boston L.B."/>
            <person name="Williams M."/>
            <person name="Peterson D.G."/>
            <person name="McGee K."/>
            <person name="Jones D.C."/>
            <person name="Wendel J.F."/>
            <person name="Stelly D.M."/>
            <person name="Grimwood J."/>
            <person name="Schmutz J."/>
        </authorList>
    </citation>
    <scope>NUCLEOTIDE SEQUENCE [LARGE SCALE GENOMIC DNA]</scope>
    <source>
        <strain evidence="7">cv. 3-79</strain>
    </source>
</reference>
<dbReference type="Proteomes" id="UP000327439">
    <property type="component" value="Chromosome A09"/>
</dbReference>
<protein>
    <recommendedName>
        <fullName evidence="5">Isopenicillin N synthase-like Fe(2+) 2OG dioxygenase domain-containing protein</fullName>
    </recommendedName>
</protein>
<keyword evidence="2" id="KW-0479">Metal-binding</keyword>
<evidence type="ECO:0000259" key="5">
    <source>
        <dbReference type="Pfam" id="PF03171"/>
    </source>
</evidence>